<name>A0A5C5VXR5_9BACT</name>
<evidence type="ECO:0000256" key="5">
    <source>
        <dbReference type="SAM" id="Phobius"/>
    </source>
</evidence>
<dbReference type="Gene3D" id="1.20.1530.20">
    <property type="match status" value="1"/>
</dbReference>
<feature type="transmembrane region" description="Helical" evidence="5">
    <location>
        <begin position="195"/>
        <end position="215"/>
    </location>
</feature>
<dbReference type="Proteomes" id="UP000318995">
    <property type="component" value="Unassembled WGS sequence"/>
</dbReference>
<feature type="transmembrane region" description="Helical" evidence="5">
    <location>
        <begin position="227"/>
        <end position="247"/>
    </location>
</feature>
<feature type="transmembrane region" description="Helical" evidence="5">
    <location>
        <begin position="152"/>
        <end position="175"/>
    </location>
</feature>
<evidence type="ECO:0000256" key="3">
    <source>
        <dbReference type="ARBA" id="ARBA00022989"/>
    </source>
</evidence>
<dbReference type="AlphaFoldDB" id="A0A5C5VXR5"/>
<dbReference type="EMBL" id="SJPH01000004">
    <property type="protein sequence ID" value="TWT43438.1"/>
    <property type="molecule type" value="Genomic_DNA"/>
</dbReference>
<evidence type="ECO:0000256" key="2">
    <source>
        <dbReference type="ARBA" id="ARBA00022692"/>
    </source>
</evidence>
<dbReference type="GO" id="GO:0016020">
    <property type="term" value="C:membrane"/>
    <property type="evidence" value="ECO:0007669"/>
    <property type="project" value="UniProtKB-SubCell"/>
</dbReference>
<feature type="transmembrane region" description="Helical" evidence="5">
    <location>
        <begin position="86"/>
        <end position="111"/>
    </location>
</feature>
<feature type="transmembrane region" description="Helical" evidence="5">
    <location>
        <begin position="54"/>
        <end position="74"/>
    </location>
</feature>
<evidence type="ECO:0000256" key="1">
    <source>
        <dbReference type="ARBA" id="ARBA00004141"/>
    </source>
</evidence>
<proteinExistence type="predicted"/>
<keyword evidence="4 5" id="KW-0472">Membrane</keyword>
<evidence type="ECO:0000313" key="7">
    <source>
        <dbReference type="Proteomes" id="UP000318995"/>
    </source>
</evidence>
<evidence type="ECO:0000256" key="4">
    <source>
        <dbReference type="ARBA" id="ARBA00023136"/>
    </source>
</evidence>
<protein>
    <submittedName>
        <fullName evidence="6">Sodium Bile acid symporter family protein</fullName>
    </submittedName>
</protein>
<keyword evidence="3 5" id="KW-1133">Transmembrane helix</keyword>
<sequence>MSGSSSLVATLSGIVRRWLLVLLLGTYAAAAFAPGPGLLLRDASFGVGSGGEAARFSLWMVAVLLLCGGAMSDASRVRELGSRPFALLLALLGSWVVPLVVAIVTVPILLACLPSDQAVSIGLGLALAAAMPVANSAVAWTHQSDGAIPWSLGLVIISIGLCPWVAPLLLSFMGLTLSAAQSAAAEAVVVRSSGVMFMVWVLGPTALGLVVGGLLGPAGRRAAGPWLALASALALLLLNYANAAAALPQLLSEARPQPIFAAAGAALALPLSGAVAGWGLAPWGKVSHQVRIAWAYSLGMKNTGLALGLAGALLGDAPLAVLVILLVTLTQHAVAGGVHAVASRAHSASSASSSGLGS</sequence>
<dbReference type="InterPro" id="IPR038770">
    <property type="entry name" value="Na+/solute_symporter_sf"/>
</dbReference>
<dbReference type="Pfam" id="PF01758">
    <property type="entry name" value="SBF"/>
    <property type="match status" value="1"/>
</dbReference>
<feature type="transmembrane region" description="Helical" evidence="5">
    <location>
        <begin position="259"/>
        <end position="281"/>
    </location>
</feature>
<reference evidence="6 7" key="1">
    <citation type="submission" date="2019-02" db="EMBL/GenBank/DDBJ databases">
        <title>Deep-cultivation of Planctomycetes and their phenomic and genomic characterization uncovers novel biology.</title>
        <authorList>
            <person name="Wiegand S."/>
            <person name="Jogler M."/>
            <person name="Boedeker C."/>
            <person name="Pinto D."/>
            <person name="Vollmers J."/>
            <person name="Rivas-Marin E."/>
            <person name="Kohn T."/>
            <person name="Peeters S.H."/>
            <person name="Heuer A."/>
            <person name="Rast P."/>
            <person name="Oberbeckmann S."/>
            <person name="Bunk B."/>
            <person name="Jeske O."/>
            <person name="Meyerdierks A."/>
            <person name="Storesund J.E."/>
            <person name="Kallscheuer N."/>
            <person name="Luecker S."/>
            <person name="Lage O.M."/>
            <person name="Pohl T."/>
            <person name="Merkel B.J."/>
            <person name="Hornburger P."/>
            <person name="Mueller R.-W."/>
            <person name="Bruemmer F."/>
            <person name="Labrenz M."/>
            <person name="Spormann A.M."/>
            <person name="Op Den Camp H."/>
            <person name="Overmann J."/>
            <person name="Amann R."/>
            <person name="Jetten M.S.M."/>
            <person name="Mascher T."/>
            <person name="Medema M.H."/>
            <person name="Devos D.P."/>
            <person name="Kaster A.-K."/>
            <person name="Ovreas L."/>
            <person name="Rohde M."/>
            <person name="Galperin M.Y."/>
            <person name="Jogler C."/>
        </authorList>
    </citation>
    <scope>NUCLEOTIDE SEQUENCE [LARGE SCALE GENOMIC DNA]</scope>
    <source>
        <strain evidence="6 7">Pla111</strain>
    </source>
</reference>
<comment type="caution">
    <text evidence="6">The sequence shown here is derived from an EMBL/GenBank/DDBJ whole genome shotgun (WGS) entry which is preliminary data.</text>
</comment>
<keyword evidence="2 5" id="KW-0812">Transmembrane</keyword>
<accession>A0A5C5VXR5</accession>
<feature type="transmembrane region" description="Helical" evidence="5">
    <location>
        <begin position="117"/>
        <end position="140"/>
    </location>
</feature>
<keyword evidence="7" id="KW-1185">Reference proteome</keyword>
<gene>
    <name evidence="6" type="ORF">Pla111_23890</name>
</gene>
<dbReference type="OrthoDB" id="185500at2"/>
<dbReference type="RefSeq" id="WP_146574545.1">
    <property type="nucleotide sequence ID" value="NZ_SJPH01000004.1"/>
</dbReference>
<organism evidence="6 7">
    <name type="scientific">Botrimarina hoheduenensis</name>
    <dbReference type="NCBI Taxonomy" id="2528000"/>
    <lineage>
        <taxon>Bacteria</taxon>
        <taxon>Pseudomonadati</taxon>
        <taxon>Planctomycetota</taxon>
        <taxon>Planctomycetia</taxon>
        <taxon>Pirellulales</taxon>
        <taxon>Lacipirellulaceae</taxon>
        <taxon>Botrimarina</taxon>
    </lineage>
</organism>
<comment type="subcellular location">
    <subcellularLocation>
        <location evidence="1">Membrane</location>
        <topology evidence="1">Multi-pass membrane protein</topology>
    </subcellularLocation>
</comment>
<dbReference type="InterPro" id="IPR002657">
    <property type="entry name" value="BilAc:Na_symport/Acr3"/>
</dbReference>
<evidence type="ECO:0000313" key="6">
    <source>
        <dbReference type="EMBL" id="TWT43438.1"/>
    </source>
</evidence>